<evidence type="ECO:0000313" key="2">
    <source>
        <dbReference type="Proteomes" id="UP000295097"/>
    </source>
</evidence>
<dbReference type="Proteomes" id="UP000295097">
    <property type="component" value="Unassembled WGS sequence"/>
</dbReference>
<dbReference type="SUPFAM" id="SSF57783">
    <property type="entry name" value="Zinc beta-ribbon"/>
    <property type="match status" value="1"/>
</dbReference>
<name>A0A4R3NQX0_9HYPH</name>
<proteinExistence type="predicted"/>
<dbReference type="EMBL" id="SMAR01000019">
    <property type="protein sequence ID" value="TCT37270.1"/>
    <property type="molecule type" value="Genomic_DNA"/>
</dbReference>
<dbReference type="AlphaFoldDB" id="A0A4R3NQX0"/>
<comment type="caution">
    <text evidence="1">The sequence shown here is derived from an EMBL/GenBank/DDBJ whole genome shotgun (WGS) entry which is preliminary data.</text>
</comment>
<organism evidence="1 2">
    <name type="scientific">Martelella mediterranea</name>
    <dbReference type="NCBI Taxonomy" id="293089"/>
    <lineage>
        <taxon>Bacteria</taxon>
        <taxon>Pseudomonadati</taxon>
        <taxon>Pseudomonadota</taxon>
        <taxon>Alphaproteobacteria</taxon>
        <taxon>Hyphomicrobiales</taxon>
        <taxon>Aurantimonadaceae</taxon>
        <taxon>Martelella</taxon>
    </lineage>
</organism>
<evidence type="ECO:0000313" key="1">
    <source>
        <dbReference type="EMBL" id="TCT37270.1"/>
    </source>
</evidence>
<protein>
    <recommendedName>
        <fullName evidence="3">CHC2-type zinc finger protein</fullName>
    </recommendedName>
</protein>
<dbReference type="Gene3D" id="3.90.580.10">
    <property type="entry name" value="Zinc finger, CHC2-type domain"/>
    <property type="match status" value="1"/>
</dbReference>
<dbReference type="RefSeq" id="WP_245511044.1">
    <property type="nucleotide sequence ID" value="NZ_SMAR01000019.1"/>
</dbReference>
<evidence type="ECO:0008006" key="3">
    <source>
        <dbReference type="Google" id="ProtNLM"/>
    </source>
</evidence>
<dbReference type="GO" id="GO:0008270">
    <property type="term" value="F:zinc ion binding"/>
    <property type="evidence" value="ECO:0007669"/>
    <property type="project" value="InterPro"/>
</dbReference>
<dbReference type="InterPro" id="IPR036977">
    <property type="entry name" value="DNA_primase_Znf_CHC2"/>
</dbReference>
<dbReference type="GO" id="GO:0006260">
    <property type="term" value="P:DNA replication"/>
    <property type="evidence" value="ECO:0007669"/>
    <property type="project" value="InterPro"/>
</dbReference>
<sequence>MRQKAVIGMSDMIESFIEEARAVSLSVAAVTFERLAARGAEWTGPCPQMGGTDAYAVNVIKGVWNCRKCGTGGHDAISLAAHECGYDLSARAGFLGACAAVLGRPVPDGENSESAEEQREREDRLAKARAEAEARAATAAKHKQYYRTKAMNKARGIYFGAALVRPGEGRTLREYLRLRTGHVMPEGVFENIRCDLRHTYWHGIDQFGRPAHIYSGPAMIAPFVDLSGKVLGCHETWIDLKVKPKRRPEILDDDGATLPTKKMQGLHKGMIIPVLGDLTLKRWVVAEGIENVAAVAGLERFRSDTFYCAAGSLGNLAGPAANREKHPIQKRIDKRGVERSVFVDGPLPKPDADPASAFQAPEHVEELVLIGDGDSEPLMTAFAMKRAELRLSAPGRVVTTDWPPKTAGDFSELCMDGADG</sequence>
<accession>A0A4R3NQX0</accession>
<reference evidence="1 2" key="1">
    <citation type="submission" date="2019-03" db="EMBL/GenBank/DDBJ databases">
        <title>Freshwater and sediment microbial communities from various areas in North America, analyzing microbe dynamics in response to fracking.</title>
        <authorList>
            <person name="Lamendella R."/>
        </authorList>
    </citation>
    <scope>NUCLEOTIDE SEQUENCE [LARGE SCALE GENOMIC DNA]</scope>
    <source>
        <strain evidence="1 2">175.2</strain>
    </source>
</reference>
<dbReference type="GO" id="GO:0003677">
    <property type="term" value="F:DNA binding"/>
    <property type="evidence" value="ECO:0007669"/>
    <property type="project" value="InterPro"/>
</dbReference>
<keyword evidence="2" id="KW-1185">Reference proteome</keyword>
<gene>
    <name evidence="1" type="ORF">EDC90_10197</name>
</gene>